<accession>A0A0N0U554</accession>
<dbReference type="EMBL" id="KQ435794">
    <property type="protein sequence ID" value="KOX74052.1"/>
    <property type="molecule type" value="Genomic_DNA"/>
</dbReference>
<sequence length="180" mass="20409">MLRLRDMCGSRTPTDLLRSDILQHGGFPTLIPVKSRGVHVMQENTVVHFVRSVAIICTLGMSKENFTNSKVSMNAETLTNFIIILKVEIFENLLRDSSSQGFGFAFYGDYYNVRPLSTHGIHILKLIFIDNNVVATKTQNKKTARLVRFVSLKGPETEHKLFEAKICRIKITENASKSEY</sequence>
<organism evidence="1 2">
    <name type="scientific">Melipona quadrifasciata</name>
    <dbReference type="NCBI Taxonomy" id="166423"/>
    <lineage>
        <taxon>Eukaryota</taxon>
        <taxon>Metazoa</taxon>
        <taxon>Ecdysozoa</taxon>
        <taxon>Arthropoda</taxon>
        <taxon>Hexapoda</taxon>
        <taxon>Insecta</taxon>
        <taxon>Pterygota</taxon>
        <taxon>Neoptera</taxon>
        <taxon>Endopterygota</taxon>
        <taxon>Hymenoptera</taxon>
        <taxon>Apocrita</taxon>
        <taxon>Aculeata</taxon>
        <taxon>Apoidea</taxon>
        <taxon>Anthophila</taxon>
        <taxon>Apidae</taxon>
        <taxon>Melipona</taxon>
    </lineage>
</organism>
<reference evidence="1 2" key="1">
    <citation type="submission" date="2015-07" db="EMBL/GenBank/DDBJ databases">
        <title>The genome of Melipona quadrifasciata.</title>
        <authorList>
            <person name="Pan H."/>
            <person name="Kapheim K."/>
        </authorList>
    </citation>
    <scope>NUCLEOTIDE SEQUENCE [LARGE SCALE GENOMIC DNA]</scope>
    <source>
        <strain evidence="1">0111107301</strain>
        <tissue evidence="1">Whole body</tissue>
    </source>
</reference>
<name>A0A0N0U554_9HYME</name>
<dbReference type="Proteomes" id="UP000053105">
    <property type="component" value="Unassembled WGS sequence"/>
</dbReference>
<proteinExistence type="predicted"/>
<evidence type="ECO:0000313" key="1">
    <source>
        <dbReference type="EMBL" id="KOX74052.1"/>
    </source>
</evidence>
<protein>
    <submittedName>
        <fullName evidence="1">Uncharacterized protein</fullName>
    </submittedName>
</protein>
<keyword evidence="2" id="KW-1185">Reference proteome</keyword>
<gene>
    <name evidence="1" type="ORF">WN51_14132</name>
</gene>
<evidence type="ECO:0000313" key="2">
    <source>
        <dbReference type="Proteomes" id="UP000053105"/>
    </source>
</evidence>
<dbReference type="AlphaFoldDB" id="A0A0N0U554"/>